<dbReference type="InterPro" id="IPR002912">
    <property type="entry name" value="ACT_dom"/>
</dbReference>
<evidence type="ECO:0000256" key="1">
    <source>
        <dbReference type="ARBA" id="ARBA00010122"/>
    </source>
</evidence>
<dbReference type="AlphaFoldDB" id="X1T196"/>
<dbReference type="SUPFAM" id="SSF55021">
    <property type="entry name" value="ACT-like"/>
    <property type="match status" value="1"/>
</dbReference>
<dbReference type="GO" id="GO:0005524">
    <property type="term" value="F:ATP binding"/>
    <property type="evidence" value="ECO:0007669"/>
    <property type="project" value="UniProtKB-KW"/>
</dbReference>
<evidence type="ECO:0000256" key="2">
    <source>
        <dbReference type="ARBA" id="ARBA00013059"/>
    </source>
</evidence>
<dbReference type="PANTHER" id="PTHR21499">
    <property type="entry name" value="ASPARTATE KINASE"/>
    <property type="match status" value="1"/>
</dbReference>
<dbReference type="PROSITE" id="PS51671">
    <property type="entry name" value="ACT"/>
    <property type="match status" value="1"/>
</dbReference>
<dbReference type="GO" id="GO:0009090">
    <property type="term" value="P:homoserine biosynthetic process"/>
    <property type="evidence" value="ECO:0007669"/>
    <property type="project" value="TreeGrafter"/>
</dbReference>
<accession>X1T196</accession>
<keyword evidence="4" id="KW-0547">Nucleotide-binding</keyword>
<keyword evidence="5" id="KW-0418">Kinase</keyword>
<comment type="caution">
    <text evidence="8">The sequence shown here is derived from an EMBL/GenBank/DDBJ whole genome shotgun (WGS) entry which is preliminary data.</text>
</comment>
<dbReference type="GO" id="GO:0009089">
    <property type="term" value="P:lysine biosynthetic process via diaminopimelate"/>
    <property type="evidence" value="ECO:0007669"/>
    <property type="project" value="TreeGrafter"/>
</dbReference>
<reference evidence="8" key="1">
    <citation type="journal article" date="2014" name="Front. Microbiol.">
        <title>High frequency of phylogenetically diverse reductive dehalogenase-homologous genes in deep subseafloor sedimentary metagenomes.</title>
        <authorList>
            <person name="Kawai M."/>
            <person name="Futagami T."/>
            <person name="Toyoda A."/>
            <person name="Takaki Y."/>
            <person name="Nishi S."/>
            <person name="Hori S."/>
            <person name="Arai W."/>
            <person name="Tsubouchi T."/>
            <person name="Morono Y."/>
            <person name="Uchiyama I."/>
            <person name="Ito T."/>
            <person name="Fujiyama A."/>
            <person name="Inagaki F."/>
            <person name="Takami H."/>
        </authorList>
    </citation>
    <scope>NUCLEOTIDE SEQUENCE</scope>
    <source>
        <strain evidence="8">Expedition CK06-06</strain>
    </source>
</reference>
<keyword evidence="3" id="KW-0808">Transferase</keyword>
<name>X1T196_9ZZZZ</name>
<evidence type="ECO:0000256" key="6">
    <source>
        <dbReference type="ARBA" id="ARBA00022840"/>
    </source>
</evidence>
<dbReference type="GO" id="GO:0005829">
    <property type="term" value="C:cytosol"/>
    <property type="evidence" value="ECO:0007669"/>
    <property type="project" value="TreeGrafter"/>
</dbReference>
<sequence length="113" mass="12425">IQNTRAEGQTDLTFTVPKKDFQAAVELEQKVAEEIGAEDVLGDKNIAKVSVIGVGMKNHSGVASIMFNTLARENINIMMISTSEIRISCVIEEKYTELAVRVLHTAFGLDKED</sequence>
<feature type="domain" description="ACT" evidence="7">
    <location>
        <begin position="51"/>
        <end position="113"/>
    </location>
</feature>
<dbReference type="InterPro" id="IPR054352">
    <property type="entry name" value="ACT_Aspartokinase"/>
</dbReference>
<dbReference type="InterPro" id="IPR045865">
    <property type="entry name" value="ACT-like_dom_sf"/>
</dbReference>
<dbReference type="Pfam" id="PF22468">
    <property type="entry name" value="ACT_9"/>
    <property type="match status" value="1"/>
</dbReference>
<evidence type="ECO:0000256" key="5">
    <source>
        <dbReference type="ARBA" id="ARBA00022777"/>
    </source>
</evidence>
<dbReference type="GO" id="GO:0004072">
    <property type="term" value="F:aspartate kinase activity"/>
    <property type="evidence" value="ECO:0007669"/>
    <property type="project" value="UniProtKB-EC"/>
</dbReference>
<proteinExistence type="inferred from homology"/>
<dbReference type="EMBL" id="BARW01019758">
    <property type="protein sequence ID" value="GAI99077.1"/>
    <property type="molecule type" value="Genomic_DNA"/>
</dbReference>
<dbReference type="CDD" id="cd04923">
    <property type="entry name" value="ACT_AK-LysC-DapG-like_2"/>
    <property type="match status" value="1"/>
</dbReference>
<evidence type="ECO:0000313" key="8">
    <source>
        <dbReference type="EMBL" id="GAI99077.1"/>
    </source>
</evidence>
<gene>
    <name evidence="8" type="ORF">S12H4_33517</name>
</gene>
<dbReference type="EC" id="2.7.2.4" evidence="2"/>
<evidence type="ECO:0000256" key="4">
    <source>
        <dbReference type="ARBA" id="ARBA00022741"/>
    </source>
</evidence>
<organism evidence="8">
    <name type="scientific">marine sediment metagenome</name>
    <dbReference type="NCBI Taxonomy" id="412755"/>
    <lineage>
        <taxon>unclassified sequences</taxon>
        <taxon>metagenomes</taxon>
        <taxon>ecological metagenomes</taxon>
    </lineage>
</organism>
<dbReference type="Gene3D" id="3.30.2130.10">
    <property type="entry name" value="VC0802-like"/>
    <property type="match status" value="1"/>
</dbReference>
<keyword evidence="6" id="KW-0067">ATP-binding</keyword>
<protein>
    <recommendedName>
        <fullName evidence="2">aspartate kinase</fullName>
        <ecNumber evidence="2">2.7.2.4</ecNumber>
    </recommendedName>
</protein>
<evidence type="ECO:0000259" key="7">
    <source>
        <dbReference type="PROSITE" id="PS51671"/>
    </source>
</evidence>
<evidence type="ECO:0000256" key="3">
    <source>
        <dbReference type="ARBA" id="ARBA00022679"/>
    </source>
</evidence>
<feature type="non-terminal residue" evidence="8">
    <location>
        <position position="1"/>
    </location>
</feature>
<dbReference type="PANTHER" id="PTHR21499:SF3">
    <property type="entry name" value="ASPARTOKINASE"/>
    <property type="match status" value="1"/>
</dbReference>
<comment type="similarity">
    <text evidence="1">Belongs to the aspartokinase family.</text>
</comment>